<dbReference type="Proteomes" id="UP000039370">
    <property type="component" value="Unassembled WGS sequence"/>
</dbReference>
<name>A0A0B7IQ99_9FLAO</name>
<dbReference type="AlphaFoldDB" id="A0A0B7IQ99"/>
<organism evidence="1 2">
    <name type="scientific">Capnocytophaga canimorsus</name>
    <dbReference type="NCBI Taxonomy" id="28188"/>
    <lineage>
        <taxon>Bacteria</taxon>
        <taxon>Pseudomonadati</taxon>
        <taxon>Bacteroidota</taxon>
        <taxon>Flavobacteriia</taxon>
        <taxon>Flavobacteriales</taxon>
        <taxon>Flavobacteriaceae</taxon>
        <taxon>Capnocytophaga</taxon>
    </lineage>
</organism>
<sequence>MKTYQTMGEFIIQNQKDFLYSTGELTRLLSSIRLASKMVKSGSK</sequence>
<dbReference type="EMBL" id="CDOK01000167">
    <property type="protein sequence ID" value="CEN52744.1"/>
    <property type="molecule type" value="Genomic_DNA"/>
</dbReference>
<accession>A0A0B7IQ99</accession>
<evidence type="ECO:0000313" key="1">
    <source>
        <dbReference type="EMBL" id="CEN52744.1"/>
    </source>
</evidence>
<protein>
    <submittedName>
        <fullName evidence="1">Uncharacterized protein</fullName>
    </submittedName>
</protein>
<gene>
    <name evidence="1" type="ORF">CCAN11_2490069</name>
</gene>
<proteinExistence type="predicted"/>
<reference evidence="2" key="1">
    <citation type="submission" date="2015-01" db="EMBL/GenBank/DDBJ databases">
        <authorList>
            <person name="MANFREDI Pablo"/>
        </authorList>
    </citation>
    <scope>NUCLEOTIDE SEQUENCE [LARGE SCALE GENOMIC DNA]</scope>
    <source>
        <strain evidence="2">Cc11</strain>
    </source>
</reference>
<evidence type="ECO:0000313" key="2">
    <source>
        <dbReference type="Proteomes" id="UP000039370"/>
    </source>
</evidence>